<feature type="transmembrane region" description="Helical" evidence="2">
    <location>
        <begin position="322"/>
        <end position="353"/>
    </location>
</feature>
<feature type="transmembrane region" description="Helical" evidence="2">
    <location>
        <begin position="140"/>
        <end position="165"/>
    </location>
</feature>
<dbReference type="Proteomes" id="UP000057737">
    <property type="component" value="Unassembled WGS sequence"/>
</dbReference>
<feature type="transmembrane region" description="Helical" evidence="2">
    <location>
        <begin position="374"/>
        <end position="396"/>
    </location>
</feature>
<feature type="transmembrane region" description="Helical" evidence="2">
    <location>
        <begin position="208"/>
        <end position="230"/>
    </location>
</feature>
<evidence type="ECO:0000313" key="5">
    <source>
        <dbReference type="Proteomes" id="UP000057737"/>
    </source>
</evidence>
<keyword evidence="5" id="KW-1185">Reference proteome</keyword>
<feature type="transmembrane region" description="Helical" evidence="2">
    <location>
        <begin position="171"/>
        <end position="188"/>
    </location>
</feature>
<name>A0A109K006_9BRAD</name>
<evidence type="ECO:0000256" key="1">
    <source>
        <dbReference type="ARBA" id="ARBA00023098"/>
    </source>
</evidence>
<dbReference type="InterPro" id="IPR002641">
    <property type="entry name" value="PNPLA_dom"/>
</dbReference>
<protein>
    <recommendedName>
        <fullName evidence="3">PNPLA domain-containing protein</fullName>
    </recommendedName>
</protein>
<accession>A0A109K006</accession>
<dbReference type="PANTHER" id="PTHR10728:SF40">
    <property type="entry name" value="PATATIN FAMILY PROTEIN"/>
    <property type="match status" value="1"/>
</dbReference>
<dbReference type="AlphaFoldDB" id="A0A109K006"/>
<keyword evidence="1" id="KW-0443">Lipid metabolism</keyword>
<dbReference type="SUPFAM" id="SSF52151">
    <property type="entry name" value="FabD/lysophospholipase-like"/>
    <property type="match status" value="1"/>
</dbReference>
<dbReference type="Gene3D" id="3.40.1090.10">
    <property type="entry name" value="Cytosolic phospholipase A2 catalytic domain"/>
    <property type="match status" value="2"/>
</dbReference>
<dbReference type="EMBL" id="LNCU01000039">
    <property type="protein sequence ID" value="KWV58284.1"/>
    <property type="molecule type" value="Genomic_DNA"/>
</dbReference>
<evidence type="ECO:0000313" key="4">
    <source>
        <dbReference type="EMBL" id="KWV58284.1"/>
    </source>
</evidence>
<feature type="transmembrane region" description="Helical" evidence="2">
    <location>
        <begin position="242"/>
        <end position="262"/>
    </location>
</feature>
<dbReference type="GO" id="GO:0046475">
    <property type="term" value="P:glycerophospholipid catabolic process"/>
    <property type="evidence" value="ECO:0007669"/>
    <property type="project" value="TreeGrafter"/>
</dbReference>
<keyword evidence="2" id="KW-0812">Transmembrane</keyword>
<dbReference type="GO" id="GO:0005829">
    <property type="term" value="C:cytosol"/>
    <property type="evidence" value="ECO:0007669"/>
    <property type="project" value="TreeGrafter"/>
</dbReference>
<feature type="domain" description="PNPLA" evidence="3">
    <location>
        <begin position="30"/>
        <end position="83"/>
    </location>
</feature>
<proteinExistence type="predicted"/>
<evidence type="ECO:0000256" key="2">
    <source>
        <dbReference type="SAM" id="Phobius"/>
    </source>
</evidence>
<evidence type="ECO:0000259" key="3">
    <source>
        <dbReference type="Pfam" id="PF01734"/>
    </source>
</evidence>
<dbReference type="Pfam" id="PF01734">
    <property type="entry name" value="Patatin"/>
    <property type="match status" value="1"/>
</dbReference>
<comment type="caution">
    <text evidence="4">The sequence shown here is derived from an EMBL/GenBank/DDBJ whole genome shotgun (WGS) entry which is preliminary data.</text>
</comment>
<dbReference type="InterPro" id="IPR016035">
    <property type="entry name" value="Acyl_Trfase/lysoPLipase"/>
</dbReference>
<organism evidence="4 5">
    <name type="scientific">Bradyrhizobium macuxiense</name>
    <dbReference type="NCBI Taxonomy" id="1755647"/>
    <lineage>
        <taxon>Bacteria</taxon>
        <taxon>Pseudomonadati</taxon>
        <taxon>Pseudomonadota</taxon>
        <taxon>Alphaproteobacteria</taxon>
        <taxon>Hyphomicrobiales</taxon>
        <taxon>Nitrobacteraceae</taxon>
        <taxon>Bradyrhizobium</taxon>
    </lineage>
</organism>
<keyword evidence="2" id="KW-0472">Membrane</keyword>
<sequence length="932" mass="99612">MAEISTAGSTTDKVKAYQDGVQKLPDLSALCLSGGGIRSAAFALGVIQGLADRRILSKFDYLSTVSGGGYVGSLLTAWVQRAGYDEVEAELRGGLPARARISPLQHLRRYTSYLTPRAGLLSTDTLTLFALFVRNLLLNWLILIPALIAGIVGVKLLVQLCLIIPRDSPSWIAAIGVFGIAMIGAAVLDSVQQRPGWGDESSGRQRFIWYEMLPVLIGGSLISIAALKFYQFSSESAINGTAAVTMIGGSVFLIAAVLALSFTRPRHRDDTSTFENIRTLSAIHSCAIIAAFAASGALTGYILAVMVGAVVSSQMSVSHLSFVPFVLICLGPPLFVGASFVGELLYCGVTSYVRWGDAEREWLARAAGYHGRAAAGWAIAMPLIFGGAYVILHFLNSDGGKLPTITTLAVGGGGAGLVASLIGKASSTAAVIKKGYATIKDRSAALILAVSVPLFFGVLVSTLSAIVDATIHDGQFISFAAPLESKSLNQLMTFFAAAFGLAVVASWAINTNRFSLHGIYRNRLIRAFLGASKADRSPNHFTDFDQWDNIRLNELWPAVKGKGKPPHLHVINMALNVVATRELAWRERKALSFTATPLSVGCGDLRDPAEPPATDLRWARGYYRSAEKYGGPMDLGTAMTISGAAASPNMGYHSSLGLSFLLTFFNVRLGAWLGNPGPAGNHTFEHRGPVLAAKPMFEEALGLTDEGKAYVNLSDGGHFDNLGLYEMVRRRCRLIVVSDAGADPNCAFEDLGNALRRISIDLDAEIDFQSLKIVKRTNPPTASGSYCAVADISYREGGAGLLLYLKPDFQGIEPAPVRSYAIKNTQFPHEPTIDQWFGETQFEAYRALGRFVVNSIDGKPATPYSDIGSFISAVAIRNSQLAAASSDTRSLIEAAVKRATDAVTGFRTDLRDLAEKAADGFVDVVPGETAEK</sequence>
<dbReference type="GO" id="GO:0004623">
    <property type="term" value="F:phospholipase A2 activity"/>
    <property type="evidence" value="ECO:0007669"/>
    <property type="project" value="TreeGrafter"/>
</dbReference>
<feature type="transmembrane region" description="Helical" evidence="2">
    <location>
        <begin position="444"/>
        <end position="467"/>
    </location>
</feature>
<feature type="transmembrane region" description="Helical" evidence="2">
    <location>
        <begin position="282"/>
        <end position="310"/>
    </location>
</feature>
<gene>
    <name evidence="4" type="ORF">AS156_36450</name>
</gene>
<reference evidence="4 5" key="1">
    <citation type="submission" date="2015-11" db="EMBL/GenBank/DDBJ databases">
        <title>Draft Genome Sequence of the Strain BR 10303 (Bradyrhizobium sp.) isolated from nodules of Centrolobium paraense.</title>
        <authorList>
            <person name="Zelli J.E."/>
            <person name="Simoes-Araujo J.L."/>
            <person name="Barauna A.C."/>
            <person name="Silva K."/>
        </authorList>
    </citation>
    <scope>NUCLEOTIDE SEQUENCE [LARGE SCALE GENOMIC DNA]</scope>
    <source>
        <strain evidence="4 5">BR 10303</strain>
    </source>
</reference>
<feature type="transmembrane region" description="Helical" evidence="2">
    <location>
        <begin position="487"/>
        <end position="509"/>
    </location>
</feature>
<feature type="transmembrane region" description="Helical" evidence="2">
    <location>
        <begin position="402"/>
        <end position="423"/>
    </location>
</feature>
<keyword evidence="2" id="KW-1133">Transmembrane helix</keyword>
<dbReference type="PANTHER" id="PTHR10728">
    <property type="entry name" value="CYTOSOLIC PHOSPHOLIPASE A2"/>
    <property type="match status" value="1"/>
</dbReference>